<dbReference type="AlphaFoldDB" id="A0A0K2TAD3"/>
<organism evidence="4">
    <name type="scientific">Lepeophtheirus salmonis</name>
    <name type="common">Salmon louse</name>
    <name type="synonym">Caligus salmonis</name>
    <dbReference type="NCBI Taxonomy" id="72036"/>
    <lineage>
        <taxon>Eukaryota</taxon>
        <taxon>Metazoa</taxon>
        <taxon>Ecdysozoa</taxon>
        <taxon>Arthropoda</taxon>
        <taxon>Crustacea</taxon>
        <taxon>Multicrustacea</taxon>
        <taxon>Hexanauplia</taxon>
        <taxon>Copepoda</taxon>
        <taxon>Siphonostomatoida</taxon>
        <taxon>Caligidae</taxon>
        <taxon>Lepeophtheirus</taxon>
    </lineage>
</organism>
<dbReference type="Gene3D" id="1.25.40.20">
    <property type="entry name" value="Ankyrin repeat-containing domain"/>
    <property type="match status" value="2"/>
</dbReference>
<dbReference type="InterPro" id="IPR002110">
    <property type="entry name" value="Ankyrin_rpt"/>
</dbReference>
<dbReference type="SUPFAM" id="SSF48403">
    <property type="entry name" value="Ankyrin repeat"/>
    <property type="match status" value="1"/>
</dbReference>
<evidence type="ECO:0000313" key="4">
    <source>
        <dbReference type="EMBL" id="CDW23049.1"/>
    </source>
</evidence>
<keyword evidence="4" id="KW-0675">Receptor</keyword>
<feature type="repeat" description="ANK" evidence="3">
    <location>
        <begin position="219"/>
        <end position="249"/>
    </location>
</feature>
<dbReference type="PANTHER" id="PTHR24189">
    <property type="entry name" value="MYOTROPHIN"/>
    <property type="match status" value="1"/>
</dbReference>
<evidence type="ECO:0000256" key="1">
    <source>
        <dbReference type="ARBA" id="ARBA00022737"/>
    </source>
</evidence>
<feature type="repeat" description="ANK" evidence="3">
    <location>
        <begin position="146"/>
        <end position="179"/>
    </location>
</feature>
<reference evidence="4" key="1">
    <citation type="submission" date="2014-05" db="EMBL/GenBank/DDBJ databases">
        <authorList>
            <person name="Chronopoulou M."/>
        </authorList>
    </citation>
    <scope>NUCLEOTIDE SEQUENCE</scope>
    <source>
        <tissue evidence="4">Whole organism</tissue>
    </source>
</reference>
<evidence type="ECO:0000256" key="2">
    <source>
        <dbReference type="ARBA" id="ARBA00023043"/>
    </source>
</evidence>
<name>A0A0K2TAD3_LEPSM</name>
<evidence type="ECO:0000256" key="3">
    <source>
        <dbReference type="PROSITE-ProRule" id="PRU00023"/>
    </source>
</evidence>
<gene>
    <name evidence="4" type="primary">GPR75</name>
</gene>
<accession>A0A0K2TAD3</accession>
<keyword evidence="2 3" id="KW-0040">ANK repeat</keyword>
<dbReference type="Pfam" id="PF12796">
    <property type="entry name" value="Ank_2"/>
    <property type="match status" value="2"/>
</dbReference>
<dbReference type="PROSITE" id="PS50297">
    <property type="entry name" value="ANK_REP_REGION"/>
    <property type="match status" value="2"/>
</dbReference>
<dbReference type="EMBL" id="HACA01005688">
    <property type="protein sequence ID" value="CDW23049.1"/>
    <property type="molecule type" value="Transcribed_RNA"/>
</dbReference>
<dbReference type="PANTHER" id="PTHR24189:SF50">
    <property type="entry name" value="ANKYRIN REPEAT AND SOCS BOX PROTEIN 2"/>
    <property type="match status" value="1"/>
</dbReference>
<keyword evidence="1" id="KW-0677">Repeat</keyword>
<feature type="repeat" description="ANK" evidence="3">
    <location>
        <begin position="114"/>
        <end position="145"/>
    </location>
</feature>
<dbReference type="PROSITE" id="PS50088">
    <property type="entry name" value="ANK_REPEAT"/>
    <property type="match status" value="3"/>
</dbReference>
<protein>
    <submittedName>
        <fullName evidence="4">G proteincoupled receptor 75 [Condylura cristata]</fullName>
    </submittedName>
</protein>
<dbReference type="InterPro" id="IPR050745">
    <property type="entry name" value="Multifunctional_regulatory"/>
</dbReference>
<dbReference type="InterPro" id="IPR036770">
    <property type="entry name" value="Ankyrin_rpt-contain_sf"/>
</dbReference>
<dbReference type="OrthoDB" id="10038298at2759"/>
<sequence>MDFDETRIDSLNSLSAAAAIGNCSLLQKLLSEGKEDHQDNRGWRAIHHAVVNKHTHCLSLLIHNGKTNINWKSFEEISPLHLGVKSSHLPTVETLLNVPSIDINCLNPFEGSCLHLAMGLESIDIGFAMLKILVQRGANVNLKNGVGETPLHLACLFDASGDSVKFLLQHGADVLALDEDGVTPFMMGCESNNSSSLKYLLEFVDTKTRSKMIRMKSFRGHSALYFAVMRGAAECVKILLKNNADVNEK</sequence>
<proteinExistence type="predicted"/>
<feature type="non-terminal residue" evidence="4">
    <location>
        <position position="249"/>
    </location>
</feature>
<dbReference type="SMART" id="SM00248">
    <property type="entry name" value="ANK"/>
    <property type="match status" value="7"/>
</dbReference>